<dbReference type="PROSITE" id="PS50887">
    <property type="entry name" value="GGDEF"/>
    <property type="match status" value="1"/>
</dbReference>
<dbReference type="InterPro" id="IPR000014">
    <property type="entry name" value="PAS"/>
</dbReference>
<dbReference type="Proteomes" id="UP000317155">
    <property type="component" value="Unassembled WGS sequence"/>
</dbReference>
<dbReference type="FunFam" id="3.20.20.450:FF:000001">
    <property type="entry name" value="Cyclic di-GMP phosphodiesterase yahA"/>
    <property type="match status" value="1"/>
</dbReference>
<evidence type="ECO:0000256" key="1">
    <source>
        <dbReference type="PROSITE-ProRule" id="PRU00169"/>
    </source>
</evidence>
<dbReference type="InterPro" id="IPR000160">
    <property type="entry name" value="GGDEF_dom"/>
</dbReference>
<feature type="domain" description="Response regulatory" evidence="3">
    <location>
        <begin position="6"/>
        <end position="122"/>
    </location>
</feature>
<evidence type="ECO:0000259" key="6">
    <source>
        <dbReference type="PROSITE" id="PS50883"/>
    </source>
</evidence>
<sequence>MPLALRILLVEDSSADAEFNAYEVRKVLPACEFRRVETREDYLAALADFTPDVILCDYHLPRFDGLAALDLALAHCPDVPFILVTGALDEATAVSCMKAGAWDYILKDHLSRLGPAVLGALEQQRLRLENRRANEELRQSEERYRCLFEDNHAVMLLLDPESSEIVDANPSAAAFYGYSREQLRSKRITEINTLDADEVRREMELAKAAQRYHFNFRHRLADGSIRDVEVFSATISLSGRALLLSIIHDVTERKTAETGRQLAQFCIDHAAIGMLRIDADGRILMANERACRSLGYPHGELRERSLYDLDPNLTESLWREQRRALDGQETRTFESVHRRKDGTLFPVEVTLSRLDYEGQFLYFAFVYDIADRKLYEEEMRKLSTAVEQSPASVILTDPWGRIEYVNPKFTQITGYAAEEVLGRNPSLMKSGETSEEEYRQLWETITAGGEWRGEFHNRRKDGSLFWESAAISAIRNEFGAISHFLAVKEDITERKAYEEQLRHLATHDELTGLANRTLLLDRLEQAIHYAQRSRRLVAVLLLDLDRFKVLNDSLGHSVGDELLFSAAQRLRTVVREMDSVARLGGDEFVILLGELAGEDDVGPVARKVLEHLTLPYQLGARDLTVTASLGISLYPRDGQDAETLLRNADVAMYRAKEEGGCFRFYAPEMNLRVMETLEMEADLRRALEREEFCLHYQPKVALATGKIYGAEALLRWRHPERGMVAPGTFIPLAEETGLILPIGEWVIGEVCAQLRRWRDAGLPVLPVAANLSARQFRREDLAETARCFLRERDLEPGLLEMELTESMIMRDPQAAVATMRQFKDLGVTLALDDFGTGYSSLNYLRRFPVDSLKIDRSFISDAADDPSAAAVVTSIVAIAHSLGLQAVAEGVETRRQLDFLRHCGCDSFQGFYFSRPLPAADFAALARQGIAG</sequence>
<dbReference type="CDD" id="cd00130">
    <property type="entry name" value="PAS"/>
    <property type="match status" value="3"/>
</dbReference>
<dbReference type="InterPro" id="IPR001610">
    <property type="entry name" value="PAC"/>
</dbReference>
<dbReference type="PANTHER" id="PTHR44757">
    <property type="entry name" value="DIGUANYLATE CYCLASE DGCP"/>
    <property type="match status" value="1"/>
</dbReference>
<dbReference type="Gene3D" id="3.20.20.450">
    <property type="entry name" value="EAL domain"/>
    <property type="match status" value="1"/>
</dbReference>
<dbReference type="InterPro" id="IPR012226">
    <property type="entry name" value="Diguanyl_cyclase/Pdiesterase"/>
</dbReference>
<dbReference type="NCBIfam" id="TIGR00254">
    <property type="entry name" value="GGDEF"/>
    <property type="match status" value="1"/>
</dbReference>
<keyword evidence="1" id="KW-0597">Phosphoprotein</keyword>
<dbReference type="Pfam" id="PF13426">
    <property type="entry name" value="PAS_9"/>
    <property type="match status" value="2"/>
</dbReference>
<dbReference type="InterPro" id="IPR052155">
    <property type="entry name" value="Biofilm_reg_signaling"/>
</dbReference>
<dbReference type="SMART" id="SM00267">
    <property type="entry name" value="GGDEF"/>
    <property type="match status" value="1"/>
</dbReference>
<feature type="domain" description="GGDEF" evidence="7">
    <location>
        <begin position="535"/>
        <end position="669"/>
    </location>
</feature>
<feature type="coiled-coil region" evidence="2">
    <location>
        <begin position="118"/>
        <end position="150"/>
    </location>
</feature>
<dbReference type="Gene3D" id="3.30.70.270">
    <property type="match status" value="1"/>
</dbReference>
<evidence type="ECO:0000259" key="5">
    <source>
        <dbReference type="PROSITE" id="PS50113"/>
    </source>
</evidence>
<dbReference type="PROSITE" id="PS50112">
    <property type="entry name" value="PAS"/>
    <property type="match status" value="3"/>
</dbReference>
<evidence type="ECO:0000313" key="8">
    <source>
        <dbReference type="EMBL" id="TRO82778.1"/>
    </source>
</evidence>
<gene>
    <name evidence="8" type="ORF">FL622_06280</name>
</gene>
<evidence type="ECO:0000256" key="2">
    <source>
        <dbReference type="SAM" id="Coils"/>
    </source>
</evidence>
<dbReference type="InterPro" id="IPR029787">
    <property type="entry name" value="Nucleotide_cyclase"/>
</dbReference>
<feature type="domain" description="PAS" evidence="4">
    <location>
        <begin position="267"/>
        <end position="328"/>
    </location>
</feature>
<dbReference type="NCBIfam" id="TIGR00229">
    <property type="entry name" value="sensory_box"/>
    <property type="match status" value="3"/>
</dbReference>
<dbReference type="SMART" id="SM00091">
    <property type="entry name" value="PAS"/>
    <property type="match status" value="3"/>
</dbReference>
<keyword evidence="9" id="KW-1185">Reference proteome</keyword>
<evidence type="ECO:0000259" key="3">
    <source>
        <dbReference type="PROSITE" id="PS50110"/>
    </source>
</evidence>
<dbReference type="CDD" id="cd01949">
    <property type="entry name" value="GGDEF"/>
    <property type="match status" value="1"/>
</dbReference>
<comment type="caution">
    <text evidence="8">The sequence shown here is derived from an EMBL/GenBank/DDBJ whole genome shotgun (WGS) entry which is preliminary data.</text>
</comment>
<organism evidence="8 9">
    <name type="scientific">Trichloromonas acetexigens</name>
    <dbReference type="NCBI Taxonomy" id="38815"/>
    <lineage>
        <taxon>Bacteria</taxon>
        <taxon>Pseudomonadati</taxon>
        <taxon>Thermodesulfobacteriota</taxon>
        <taxon>Desulfuromonadia</taxon>
        <taxon>Desulfuromonadales</taxon>
        <taxon>Trichloromonadaceae</taxon>
        <taxon>Trichloromonas</taxon>
    </lineage>
</organism>
<dbReference type="Pfam" id="PF00563">
    <property type="entry name" value="EAL"/>
    <property type="match status" value="1"/>
</dbReference>
<dbReference type="OrthoDB" id="9777298at2"/>
<dbReference type="SUPFAM" id="SSF52172">
    <property type="entry name" value="CheY-like"/>
    <property type="match status" value="1"/>
</dbReference>
<dbReference type="InterPro" id="IPR001633">
    <property type="entry name" value="EAL_dom"/>
</dbReference>
<dbReference type="PROSITE" id="PS50110">
    <property type="entry name" value="RESPONSE_REGULATORY"/>
    <property type="match status" value="1"/>
</dbReference>
<dbReference type="SMART" id="SM00448">
    <property type="entry name" value="REC"/>
    <property type="match status" value="1"/>
</dbReference>
<dbReference type="SUPFAM" id="SSF55785">
    <property type="entry name" value="PYP-like sensor domain (PAS domain)"/>
    <property type="match status" value="3"/>
</dbReference>
<dbReference type="InterPro" id="IPR011006">
    <property type="entry name" value="CheY-like_superfamily"/>
</dbReference>
<dbReference type="Gene3D" id="3.40.50.2300">
    <property type="match status" value="1"/>
</dbReference>
<dbReference type="InterPro" id="IPR013656">
    <property type="entry name" value="PAS_4"/>
</dbReference>
<dbReference type="GO" id="GO:0000160">
    <property type="term" value="P:phosphorelay signal transduction system"/>
    <property type="evidence" value="ECO:0007669"/>
    <property type="project" value="InterPro"/>
</dbReference>
<feature type="domain" description="PAC" evidence="5">
    <location>
        <begin position="331"/>
        <end position="381"/>
    </location>
</feature>
<dbReference type="InterPro" id="IPR035965">
    <property type="entry name" value="PAS-like_dom_sf"/>
</dbReference>
<feature type="domain" description="PAS" evidence="4">
    <location>
        <begin position="378"/>
        <end position="424"/>
    </location>
</feature>
<dbReference type="SMART" id="SM00052">
    <property type="entry name" value="EAL"/>
    <property type="match status" value="1"/>
</dbReference>
<dbReference type="InterPro" id="IPR043128">
    <property type="entry name" value="Rev_trsase/Diguanyl_cyclase"/>
</dbReference>
<accession>A0A550JHV6</accession>
<dbReference type="InterPro" id="IPR035919">
    <property type="entry name" value="EAL_sf"/>
</dbReference>
<dbReference type="Pfam" id="PF00072">
    <property type="entry name" value="Response_reg"/>
    <property type="match status" value="1"/>
</dbReference>
<dbReference type="PANTHER" id="PTHR44757:SF2">
    <property type="entry name" value="BIOFILM ARCHITECTURE MAINTENANCE PROTEIN MBAA"/>
    <property type="match status" value="1"/>
</dbReference>
<evidence type="ECO:0000259" key="7">
    <source>
        <dbReference type="PROSITE" id="PS50887"/>
    </source>
</evidence>
<evidence type="ECO:0000313" key="9">
    <source>
        <dbReference type="Proteomes" id="UP000317155"/>
    </source>
</evidence>
<dbReference type="EMBL" id="VJVV01000003">
    <property type="protein sequence ID" value="TRO82778.1"/>
    <property type="molecule type" value="Genomic_DNA"/>
</dbReference>
<dbReference type="PROSITE" id="PS50113">
    <property type="entry name" value="PAC"/>
    <property type="match status" value="2"/>
</dbReference>
<feature type="domain" description="EAL" evidence="6">
    <location>
        <begin position="676"/>
        <end position="930"/>
    </location>
</feature>
<feature type="domain" description="PAS" evidence="4">
    <location>
        <begin position="140"/>
        <end position="210"/>
    </location>
</feature>
<dbReference type="RefSeq" id="WP_092057072.1">
    <property type="nucleotide sequence ID" value="NZ_FOJJ01000023.1"/>
</dbReference>
<dbReference type="PIRSF" id="PIRSF005925">
    <property type="entry name" value="Dos"/>
    <property type="match status" value="1"/>
</dbReference>
<evidence type="ECO:0000259" key="4">
    <source>
        <dbReference type="PROSITE" id="PS50112"/>
    </source>
</evidence>
<dbReference type="Gene3D" id="3.30.450.20">
    <property type="entry name" value="PAS domain"/>
    <property type="match status" value="3"/>
</dbReference>
<feature type="modified residue" description="4-aspartylphosphate" evidence="1">
    <location>
        <position position="57"/>
    </location>
</feature>
<keyword evidence="2" id="KW-0175">Coiled coil</keyword>
<feature type="domain" description="PAC" evidence="5">
    <location>
        <begin position="451"/>
        <end position="503"/>
    </location>
</feature>
<dbReference type="CDD" id="cd01948">
    <property type="entry name" value="EAL"/>
    <property type="match status" value="1"/>
</dbReference>
<dbReference type="SMART" id="SM00086">
    <property type="entry name" value="PAC"/>
    <property type="match status" value="3"/>
</dbReference>
<protein>
    <submittedName>
        <fullName evidence="8">EAL domain-containing protein</fullName>
    </submittedName>
</protein>
<dbReference type="Pfam" id="PF00990">
    <property type="entry name" value="GGDEF"/>
    <property type="match status" value="1"/>
</dbReference>
<dbReference type="PROSITE" id="PS50883">
    <property type="entry name" value="EAL"/>
    <property type="match status" value="1"/>
</dbReference>
<dbReference type="AlphaFoldDB" id="A0A550JHV6"/>
<proteinExistence type="predicted"/>
<name>A0A550JHV6_9BACT</name>
<dbReference type="SUPFAM" id="SSF141868">
    <property type="entry name" value="EAL domain-like"/>
    <property type="match status" value="1"/>
</dbReference>
<dbReference type="InterPro" id="IPR001789">
    <property type="entry name" value="Sig_transdc_resp-reg_receiver"/>
</dbReference>
<dbReference type="InterPro" id="IPR000700">
    <property type="entry name" value="PAS-assoc_C"/>
</dbReference>
<dbReference type="Pfam" id="PF08448">
    <property type="entry name" value="PAS_4"/>
    <property type="match status" value="1"/>
</dbReference>
<dbReference type="SUPFAM" id="SSF55073">
    <property type="entry name" value="Nucleotide cyclase"/>
    <property type="match status" value="1"/>
</dbReference>
<reference evidence="8 9" key="1">
    <citation type="submission" date="2019-07" db="EMBL/GenBank/DDBJ databases">
        <title>Insights of Desulfuromonas acetexigens electromicrobiology.</title>
        <authorList>
            <person name="Katuri K."/>
            <person name="Sapireddy V."/>
            <person name="Shaw D.R."/>
            <person name="Saikaly P."/>
        </authorList>
    </citation>
    <scope>NUCLEOTIDE SEQUENCE [LARGE SCALE GENOMIC DNA]</scope>
    <source>
        <strain evidence="8 9">2873</strain>
    </source>
</reference>